<gene>
    <name evidence="1" type="ORF">NSCAC_1442</name>
</gene>
<keyword evidence="2" id="KW-1185">Reference proteome</keyword>
<dbReference type="AlphaFoldDB" id="A0A7G1QAW4"/>
<reference evidence="1 2" key="1">
    <citation type="submission" date="2020-03" db="EMBL/GenBank/DDBJ databases">
        <authorList>
            <person name="Picone N."/>
        </authorList>
    </citation>
    <scope>NUCLEOTIDE SEQUENCE [LARGE SCALE GENOMIC DNA]</scope>
    <source>
        <strain evidence="1">NSCAC1</strain>
    </source>
</reference>
<dbReference type="Proteomes" id="UP000516072">
    <property type="component" value="Chromosome"/>
</dbReference>
<dbReference type="EMBL" id="LR778175">
    <property type="protein sequence ID" value="CAB1276981.1"/>
    <property type="molecule type" value="Genomic_DNA"/>
</dbReference>
<dbReference type="KEGG" id="ntg:NSCAC_1442"/>
<protein>
    <submittedName>
        <fullName evidence="1">Uncharacterized protein</fullName>
    </submittedName>
</protein>
<evidence type="ECO:0000313" key="2">
    <source>
        <dbReference type="Proteomes" id="UP000516072"/>
    </source>
</evidence>
<accession>A0A7G1QAW4</accession>
<name>A0A7G1QAW4_9GAMM</name>
<proteinExistence type="predicted"/>
<sequence length="58" mass="6485">MNVAVISLDEGPYKGEDPQVIFETLNLLGKPLTLSDLVINFLFISGVNDWFLGYFSSF</sequence>
<organism evidence="1 2">
    <name type="scientific">Candidatus Nitrosacidococcus tergens</name>
    <dbReference type="NCBI Taxonomy" id="553981"/>
    <lineage>
        <taxon>Bacteria</taxon>
        <taxon>Pseudomonadati</taxon>
        <taxon>Pseudomonadota</taxon>
        <taxon>Gammaproteobacteria</taxon>
        <taxon>Chromatiales</taxon>
        <taxon>Chromatiaceae</taxon>
        <taxon>Candidatus Nitrosacidococcus</taxon>
    </lineage>
</organism>
<evidence type="ECO:0000313" key="1">
    <source>
        <dbReference type="EMBL" id="CAB1276981.1"/>
    </source>
</evidence>